<dbReference type="FunCoup" id="A0A2J6SMB1">
    <property type="interactions" value="123"/>
</dbReference>
<feature type="region of interest" description="Disordered" evidence="10">
    <location>
        <begin position="135"/>
        <end position="162"/>
    </location>
</feature>
<feature type="domain" description="VTT" evidence="12">
    <location>
        <begin position="256"/>
        <end position="370"/>
    </location>
</feature>
<dbReference type="Pfam" id="PF09335">
    <property type="entry name" value="VTT_dom"/>
    <property type="match status" value="1"/>
</dbReference>
<keyword evidence="14" id="KW-1185">Reference proteome</keyword>
<evidence type="ECO:0000313" key="14">
    <source>
        <dbReference type="Proteomes" id="UP000235371"/>
    </source>
</evidence>
<accession>A0A2J6SMB1</accession>
<evidence type="ECO:0000256" key="1">
    <source>
        <dbReference type="ARBA" id="ARBA00002978"/>
    </source>
</evidence>
<dbReference type="STRING" id="1095630.A0A2J6SMB1"/>
<evidence type="ECO:0000256" key="11">
    <source>
        <dbReference type="SAM" id="Phobius"/>
    </source>
</evidence>
<sequence>MGVSGGSTAAYFHCHTPEYYDSSNTIVQFHLVHIPSALLPSSVDHLWLALHCLFASCFTSVLETSGSKHFANGEAYNHHISLHDSVEVTANYPSHLRTISSSICCVLIPAAPAILEPTMPAGYESAAKALAISPISSPSPDQQSTRPPWSRRISGTNRYSTQTSRQTYISQFLNSATKVQRKIIKTFQGLTLFQRILVVAAAIIVNVFLILFLIYNEKIFSLLAEPAKRWHDVKGGWTILWLMTFICAFPPLIGYSTTVSIAGFVYGFPNGWFIVASATVAGSLASFIASRTVLSNYVHRLVGKDKRFEALALTLKHDGLKILCMIRVCPLPYSISNAAMSTFPTVHPLSFALATAIASPKLLIHVFIGSRLAQIAESGGKMDGSTKAINYASIIIGAILGVGVGYWIYSKTIARARELEEEELENGLQDGGLVVGGRERTYMDVDGTEEDAAALMDPDDISLWDHEEIESGEAGYRDEFTDEEDVFASGDVDDDAVGKIKR</sequence>
<keyword evidence="7 11" id="KW-1133">Transmembrane helix</keyword>
<feature type="transmembrane region" description="Helical" evidence="11">
    <location>
        <begin position="388"/>
        <end position="409"/>
    </location>
</feature>
<evidence type="ECO:0000313" key="13">
    <source>
        <dbReference type="EMBL" id="PMD51893.1"/>
    </source>
</evidence>
<evidence type="ECO:0000256" key="6">
    <source>
        <dbReference type="ARBA" id="ARBA00022692"/>
    </source>
</evidence>
<keyword evidence="6 11" id="KW-0812">Transmembrane</keyword>
<dbReference type="AlphaFoldDB" id="A0A2J6SMB1"/>
<dbReference type="PANTHER" id="PTHR47549:SF1">
    <property type="entry name" value="GOLGI APPARATUS MEMBRANE PROTEIN TVP38"/>
    <property type="match status" value="1"/>
</dbReference>
<dbReference type="GO" id="GO:0000139">
    <property type="term" value="C:Golgi membrane"/>
    <property type="evidence" value="ECO:0007669"/>
    <property type="project" value="UniProtKB-SubCell"/>
</dbReference>
<name>A0A2J6SMB1_9HELO</name>
<dbReference type="InterPro" id="IPR051076">
    <property type="entry name" value="Golgi_membrane_TVP38/TMEM64"/>
</dbReference>
<comment type="similarity">
    <text evidence="3">Belongs to the TVP38/TMEM64 family.</text>
</comment>
<evidence type="ECO:0000256" key="8">
    <source>
        <dbReference type="ARBA" id="ARBA00023034"/>
    </source>
</evidence>
<dbReference type="GO" id="GO:0016192">
    <property type="term" value="P:vesicle-mediated transport"/>
    <property type="evidence" value="ECO:0007669"/>
    <property type="project" value="TreeGrafter"/>
</dbReference>
<comment type="subcellular location">
    <subcellularLocation>
        <location evidence="2">Golgi apparatus membrane</location>
        <topology evidence="2">Multi-pass membrane protein</topology>
    </subcellularLocation>
</comment>
<organism evidence="13 14">
    <name type="scientific">Hyaloscypha bicolor E</name>
    <dbReference type="NCBI Taxonomy" id="1095630"/>
    <lineage>
        <taxon>Eukaryota</taxon>
        <taxon>Fungi</taxon>
        <taxon>Dikarya</taxon>
        <taxon>Ascomycota</taxon>
        <taxon>Pezizomycotina</taxon>
        <taxon>Leotiomycetes</taxon>
        <taxon>Helotiales</taxon>
        <taxon>Hyaloscyphaceae</taxon>
        <taxon>Hyaloscypha</taxon>
        <taxon>Hyaloscypha bicolor</taxon>
    </lineage>
</organism>
<dbReference type="RefSeq" id="XP_024728797.1">
    <property type="nucleotide sequence ID" value="XM_024881815.1"/>
</dbReference>
<gene>
    <name evidence="13" type="ORF">K444DRAFT_621023</name>
</gene>
<feature type="transmembrane region" description="Helical" evidence="11">
    <location>
        <begin position="272"/>
        <end position="294"/>
    </location>
</feature>
<feature type="transmembrane region" description="Helical" evidence="11">
    <location>
        <begin position="349"/>
        <end position="368"/>
    </location>
</feature>
<evidence type="ECO:0000259" key="12">
    <source>
        <dbReference type="Pfam" id="PF09335"/>
    </source>
</evidence>
<feature type="compositionally biased region" description="Polar residues" evidence="10">
    <location>
        <begin position="141"/>
        <end position="162"/>
    </location>
</feature>
<dbReference type="Proteomes" id="UP000235371">
    <property type="component" value="Unassembled WGS sequence"/>
</dbReference>
<evidence type="ECO:0000256" key="2">
    <source>
        <dbReference type="ARBA" id="ARBA00004653"/>
    </source>
</evidence>
<evidence type="ECO:0000256" key="9">
    <source>
        <dbReference type="ARBA" id="ARBA00023136"/>
    </source>
</evidence>
<feature type="transmembrane region" description="Helical" evidence="11">
    <location>
        <begin position="236"/>
        <end position="266"/>
    </location>
</feature>
<evidence type="ECO:0000256" key="5">
    <source>
        <dbReference type="ARBA" id="ARBA00020673"/>
    </source>
</evidence>
<dbReference type="InParanoid" id="A0A2J6SMB1"/>
<reference evidence="13 14" key="1">
    <citation type="submission" date="2016-04" db="EMBL/GenBank/DDBJ databases">
        <title>A degradative enzymes factory behind the ericoid mycorrhizal symbiosis.</title>
        <authorList>
            <consortium name="DOE Joint Genome Institute"/>
            <person name="Martino E."/>
            <person name="Morin E."/>
            <person name="Grelet G."/>
            <person name="Kuo A."/>
            <person name="Kohler A."/>
            <person name="Daghino S."/>
            <person name="Barry K."/>
            <person name="Choi C."/>
            <person name="Cichocki N."/>
            <person name="Clum A."/>
            <person name="Copeland A."/>
            <person name="Hainaut M."/>
            <person name="Haridas S."/>
            <person name="Labutti K."/>
            <person name="Lindquist E."/>
            <person name="Lipzen A."/>
            <person name="Khouja H.-R."/>
            <person name="Murat C."/>
            <person name="Ohm R."/>
            <person name="Olson A."/>
            <person name="Spatafora J."/>
            <person name="Veneault-Fourrey C."/>
            <person name="Henrissat B."/>
            <person name="Grigoriev I."/>
            <person name="Martin F."/>
            <person name="Perotto S."/>
        </authorList>
    </citation>
    <scope>NUCLEOTIDE SEQUENCE [LARGE SCALE GENOMIC DNA]</scope>
    <source>
        <strain evidence="13 14">E</strain>
    </source>
</reference>
<evidence type="ECO:0000256" key="10">
    <source>
        <dbReference type="SAM" id="MobiDB-lite"/>
    </source>
</evidence>
<keyword evidence="9 11" id="KW-0472">Membrane</keyword>
<dbReference type="GeneID" id="36589892"/>
<feature type="transmembrane region" description="Helical" evidence="11">
    <location>
        <begin position="192"/>
        <end position="215"/>
    </location>
</feature>
<proteinExistence type="inferred from homology"/>
<dbReference type="PANTHER" id="PTHR47549">
    <property type="entry name" value="GOLGI APPARATUS MEMBRANE PROTEIN TVP38-RELATED"/>
    <property type="match status" value="1"/>
</dbReference>
<evidence type="ECO:0000256" key="7">
    <source>
        <dbReference type="ARBA" id="ARBA00022989"/>
    </source>
</evidence>
<dbReference type="OrthoDB" id="166803at2759"/>
<comment type="function">
    <text evidence="1">Golgi membrane protein involved in vesicular trafficking and spindle migration.</text>
</comment>
<protein>
    <recommendedName>
        <fullName evidence="4">Golgi apparatus membrane protein TVP38</fullName>
    </recommendedName>
    <alternativeName>
        <fullName evidence="5">Golgi apparatus membrane protein tvp38</fullName>
    </alternativeName>
</protein>
<dbReference type="InterPro" id="IPR032816">
    <property type="entry name" value="VTT_dom"/>
</dbReference>
<evidence type="ECO:0000256" key="4">
    <source>
        <dbReference type="ARBA" id="ARBA00013533"/>
    </source>
</evidence>
<keyword evidence="8" id="KW-0333">Golgi apparatus</keyword>
<dbReference type="GO" id="GO:0000022">
    <property type="term" value="P:mitotic spindle elongation"/>
    <property type="evidence" value="ECO:0007669"/>
    <property type="project" value="TreeGrafter"/>
</dbReference>
<dbReference type="EMBL" id="KZ613912">
    <property type="protein sequence ID" value="PMD51893.1"/>
    <property type="molecule type" value="Genomic_DNA"/>
</dbReference>
<evidence type="ECO:0000256" key="3">
    <source>
        <dbReference type="ARBA" id="ARBA00008640"/>
    </source>
</evidence>